<sequence>MKKKLFLCVFSIVLNQILCELSVESLLKSYLENVKQKLLNDSTTSWSFGNLKIEYFDCIYAKLNLTKNDDVKNYEETNFDFNLILSNILNKVTEICYYEDKKSEFLEVYEKEFHGEVTENVNEIKVECYKQFFMRLEPQSKLFDNFSNEKYRECLKTFDYSDGNFKHGKVCSDYYSAFDLLSRLYILKDIIAPTKINKPELIKKSAKFMFNANVEFYEIKLTCDVDELKKKIREK</sequence>
<feature type="chain" id="PRO_5039940749" evidence="1">
    <location>
        <begin position="20"/>
        <end position="235"/>
    </location>
</feature>
<dbReference type="EMBL" id="JADBJN010000004">
    <property type="protein sequence ID" value="KAG5666750.1"/>
    <property type="molecule type" value="Genomic_DNA"/>
</dbReference>
<evidence type="ECO:0000313" key="2">
    <source>
        <dbReference type="EMBL" id="KAG5666750.1"/>
    </source>
</evidence>
<organism evidence="2 3">
    <name type="scientific">Polypedilum vanderplanki</name>
    <name type="common">Sleeping chironomid midge</name>
    <dbReference type="NCBI Taxonomy" id="319348"/>
    <lineage>
        <taxon>Eukaryota</taxon>
        <taxon>Metazoa</taxon>
        <taxon>Ecdysozoa</taxon>
        <taxon>Arthropoda</taxon>
        <taxon>Hexapoda</taxon>
        <taxon>Insecta</taxon>
        <taxon>Pterygota</taxon>
        <taxon>Neoptera</taxon>
        <taxon>Endopterygota</taxon>
        <taxon>Diptera</taxon>
        <taxon>Nematocera</taxon>
        <taxon>Chironomoidea</taxon>
        <taxon>Chironomidae</taxon>
        <taxon>Chironominae</taxon>
        <taxon>Polypedilum</taxon>
        <taxon>Polypedilum</taxon>
    </lineage>
</organism>
<reference evidence="2" key="1">
    <citation type="submission" date="2021-03" db="EMBL/GenBank/DDBJ databases">
        <title>Chromosome level genome of the anhydrobiotic midge Polypedilum vanderplanki.</title>
        <authorList>
            <person name="Yoshida Y."/>
            <person name="Kikawada T."/>
            <person name="Gusev O."/>
        </authorList>
    </citation>
    <scope>NUCLEOTIDE SEQUENCE</scope>
    <source>
        <strain evidence="2">NIAS01</strain>
        <tissue evidence="2">Whole body or cell culture</tissue>
    </source>
</reference>
<protein>
    <submittedName>
        <fullName evidence="2">Uncharacterized protein</fullName>
    </submittedName>
</protein>
<accession>A0A9J6BAX4</accession>
<feature type="signal peptide" evidence="1">
    <location>
        <begin position="1"/>
        <end position="19"/>
    </location>
</feature>
<dbReference type="AlphaFoldDB" id="A0A9J6BAX4"/>
<name>A0A9J6BAX4_POLVA</name>
<evidence type="ECO:0000256" key="1">
    <source>
        <dbReference type="SAM" id="SignalP"/>
    </source>
</evidence>
<gene>
    <name evidence="2" type="ORF">PVAND_014762</name>
</gene>
<keyword evidence="3" id="KW-1185">Reference proteome</keyword>
<comment type="caution">
    <text evidence="2">The sequence shown here is derived from an EMBL/GenBank/DDBJ whole genome shotgun (WGS) entry which is preliminary data.</text>
</comment>
<dbReference type="Proteomes" id="UP001107558">
    <property type="component" value="Chromosome 4"/>
</dbReference>
<keyword evidence="1" id="KW-0732">Signal</keyword>
<proteinExistence type="predicted"/>
<evidence type="ECO:0000313" key="3">
    <source>
        <dbReference type="Proteomes" id="UP001107558"/>
    </source>
</evidence>